<dbReference type="HOGENOM" id="CLU_044146_1_2_0"/>
<dbReference type="EMBL" id="CP018099">
    <property type="protein sequence ID" value="APF18124.1"/>
    <property type="molecule type" value="Genomic_DNA"/>
</dbReference>
<dbReference type="eggNOG" id="COG0561">
    <property type="taxonomic scope" value="Bacteria"/>
</dbReference>
<evidence type="ECO:0000313" key="4">
    <source>
        <dbReference type="Proteomes" id="UP000183868"/>
    </source>
</evidence>
<reference evidence="1 4" key="2">
    <citation type="submission" date="2016-11" db="EMBL/GenBank/DDBJ databases">
        <title>Genomic analysis of Caldithrix abyssi and proposal of a novel bacterial phylum Caldithrichaeota.</title>
        <authorList>
            <person name="Kublanov I."/>
            <person name="Sigalova O."/>
            <person name="Gavrilov S."/>
            <person name="Lebedinsky A."/>
            <person name="Ivanova N."/>
            <person name="Daum C."/>
            <person name="Reddy T."/>
            <person name="Klenk H.P."/>
            <person name="Goker M."/>
            <person name="Reva O."/>
            <person name="Miroshnichenko M."/>
            <person name="Kyprides N."/>
            <person name="Woyke T."/>
            <person name="Gelfand M."/>
        </authorList>
    </citation>
    <scope>NUCLEOTIDE SEQUENCE [LARGE SCALE GENOMIC DNA]</scope>
    <source>
        <strain evidence="1 4">LF13</strain>
    </source>
</reference>
<evidence type="ECO:0000313" key="3">
    <source>
        <dbReference type="Proteomes" id="UP000004671"/>
    </source>
</evidence>
<dbReference type="Proteomes" id="UP000183868">
    <property type="component" value="Chromosome"/>
</dbReference>
<keyword evidence="3" id="KW-1185">Reference proteome</keyword>
<protein>
    <submittedName>
        <fullName evidence="2">HAD-superfamily hydrolase, subfamily IIB</fullName>
    </submittedName>
</protein>
<dbReference type="GO" id="GO:0005829">
    <property type="term" value="C:cytosol"/>
    <property type="evidence" value="ECO:0007669"/>
    <property type="project" value="TreeGrafter"/>
</dbReference>
<dbReference type="KEGG" id="caby:Cabys_1375"/>
<evidence type="ECO:0000313" key="2">
    <source>
        <dbReference type="EMBL" id="EHO42157.1"/>
    </source>
</evidence>
<dbReference type="PANTHER" id="PTHR10000:SF8">
    <property type="entry name" value="HAD SUPERFAMILY HYDROLASE-LIKE, TYPE 3"/>
    <property type="match status" value="1"/>
</dbReference>
<organism evidence="2 3">
    <name type="scientific">Caldithrix abyssi DSM 13497</name>
    <dbReference type="NCBI Taxonomy" id="880073"/>
    <lineage>
        <taxon>Bacteria</taxon>
        <taxon>Pseudomonadati</taxon>
        <taxon>Calditrichota</taxon>
        <taxon>Calditrichia</taxon>
        <taxon>Calditrichales</taxon>
        <taxon>Calditrichaceae</taxon>
        <taxon>Caldithrix</taxon>
    </lineage>
</organism>
<sequence length="275" mass="31729">MSEVMKKMLVLDFDGTLFQPGKFISDQDLKLLKALANMNVVRVIATGRSLFSLKKVIDMSFPIDYLILSTGVGILDWRSQKLIRSYDMEGGLVDEIIAILKRRRHSFFVHQPAPQNHKFFYYDGIAPRQDFTRRFELYRDFARPLKQRKRGMAAGQILVISEELQQIKEELQPLMHRINIIRTTSPLDGRSMWVEIFDKRVNKALAAQFLAERLNISVRNIVALGNDYNDLDLLNWAGSAFVVHTAPEELKEKFQIIKNADDGLLIHIMPLLQRG</sequence>
<reference evidence="2 3" key="1">
    <citation type="submission" date="2011-09" db="EMBL/GenBank/DDBJ databases">
        <title>The permanent draft genome of Caldithrix abyssi DSM 13497.</title>
        <authorList>
            <consortium name="US DOE Joint Genome Institute (JGI-PGF)"/>
            <person name="Lucas S."/>
            <person name="Han J."/>
            <person name="Lapidus A."/>
            <person name="Bruce D."/>
            <person name="Goodwin L."/>
            <person name="Pitluck S."/>
            <person name="Peters L."/>
            <person name="Kyrpides N."/>
            <person name="Mavromatis K."/>
            <person name="Ivanova N."/>
            <person name="Mikhailova N."/>
            <person name="Chertkov O."/>
            <person name="Detter J.C."/>
            <person name="Tapia R."/>
            <person name="Han C."/>
            <person name="Land M."/>
            <person name="Hauser L."/>
            <person name="Markowitz V."/>
            <person name="Cheng J.-F."/>
            <person name="Hugenholtz P."/>
            <person name="Woyke T."/>
            <person name="Wu D."/>
            <person name="Spring S."/>
            <person name="Brambilla E."/>
            <person name="Klenk H.-P."/>
            <person name="Eisen J.A."/>
        </authorList>
    </citation>
    <scope>NUCLEOTIDE SEQUENCE [LARGE SCALE GENOMIC DNA]</scope>
    <source>
        <strain evidence="2 3">DSM 13497</strain>
    </source>
</reference>
<dbReference type="FunCoup" id="H1XNI6">
    <property type="interactions" value="26"/>
</dbReference>
<dbReference type="SUPFAM" id="SSF56784">
    <property type="entry name" value="HAD-like"/>
    <property type="match status" value="1"/>
</dbReference>
<dbReference type="InterPro" id="IPR036412">
    <property type="entry name" value="HAD-like_sf"/>
</dbReference>
<proteinExistence type="predicted"/>
<keyword evidence="2" id="KW-0378">Hydrolase</keyword>
<dbReference type="STRING" id="880073.Cabys_1375"/>
<dbReference type="SMR" id="H1XNI6"/>
<dbReference type="OrthoDB" id="9814970at2"/>
<dbReference type="PANTHER" id="PTHR10000">
    <property type="entry name" value="PHOSPHOSERINE PHOSPHATASE"/>
    <property type="match status" value="1"/>
</dbReference>
<gene>
    <name evidence="1" type="ORF">Cabys_1375</name>
    <name evidence="2" type="ORF">Calab_2547</name>
</gene>
<dbReference type="RefSeq" id="WP_006929412.1">
    <property type="nucleotide sequence ID" value="NZ_CM001402.1"/>
</dbReference>
<evidence type="ECO:0000313" key="1">
    <source>
        <dbReference type="EMBL" id="APF18124.1"/>
    </source>
</evidence>
<dbReference type="InParanoid" id="H1XNI6"/>
<dbReference type="AlphaFoldDB" id="H1XNI6"/>
<dbReference type="InterPro" id="IPR023214">
    <property type="entry name" value="HAD_sf"/>
</dbReference>
<name>H1XNI6_CALAY</name>
<dbReference type="Gene3D" id="3.30.1240.10">
    <property type="match status" value="1"/>
</dbReference>
<dbReference type="EMBL" id="CM001402">
    <property type="protein sequence ID" value="EHO42157.1"/>
    <property type="molecule type" value="Genomic_DNA"/>
</dbReference>
<dbReference type="PaxDb" id="880073-Calab_2547"/>
<accession>H1XNI6</accession>
<dbReference type="GO" id="GO:0000287">
    <property type="term" value="F:magnesium ion binding"/>
    <property type="evidence" value="ECO:0007669"/>
    <property type="project" value="TreeGrafter"/>
</dbReference>
<dbReference type="Pfam" id="PF08282">
    <property type="entry name" value="Hydrolase_3"/>
    <property type="match status" value="1"/>
</dbReference>
<dbReference type="Gene3D" id="3.40.50.1000">
    <property type="entry name" value="HAD superfamily/HAD-like"/>
    <property type="match status" value="1"/>
</dbReference>
<dbReference type="Proteomes" id="UP000004671">
    <property type="component" value="Chromosome"/>
</dbReference>
<dbReference type="GO" id="GO:0016791">
    <property type="term" value="F:phosphatase activity"/>
    <property type="evidence" value="ECO:0007669"/>
    <property type="project" value="TreeGrafter"/>
</dbReference>